<evidence type="ECO:0000256" key="1">
    <source>
        <dbReference type="SAM" id="MobiDB-lite"/>
    </source>
</evidence>
<proteinExistence type="predicted"/>
<dbReference type="Proteomes" id="UP000014137">
    <property type="component" value="Unassembled WGS sequence"/>
</dbReference>
<comment type="caution">
    <text evidence="2">The sequence shown here is derived from an EMBL/GenBank/DDBJ whole genome shotgun (WGS) entry which is preliminary data.</text>
</comment>
<dbReference type="AlphaFoldDB" id="M2PTU5"/>
<dbReference type="EMBL" id="ANMG01000019">
    <property type="protein sequence ID" value="EMD27998.1"/>
    <property type="molecule type" value="Genomic_DNA"/>
</dbReference>
<feature type="region of interest" description="Disordered" evidence="1">
    <location>
        <begin position="1"/>
        <end position="38"/>
    </location>
</feature>
<evidence type="ECO:0000313" key="3">
    <source>
        <dbReference type="Proteomes" id="UP000014137"/>
    </source>
</evidence>
<sequence>MPSRGTRGGWNWLRAHKSAPPFRGGSGADAKPSPNREA</sequence>
<protein>
    <submittedName>
        <fullName evidence="2">Uncharacterized protein</fullName>
    </submittedName>
</protein>
<evidence type="ECO:0000313" key="2">
    <source>
        <dbReference type="EMBL" id="EMD27998.1"/>
    </source>
</evidence>
<gene>
    <name evidence="2" type="ORF">C791_1450</name>
</gene>
<name>M2PTU5_9PSEU</name>
<accession>M2PTU5</accession>
<reference evidence="2 3" key="1">
    <citation type="submission" date="2012-10" db="EMBL/GenBank/DDBJ databases">
        <title>Genome assembly of Amycolatopsis azurea DSM 43854.</title>
        <authorList>
            <person name="Khatri I."/>
            <person name="Kaur I."/>
            <person name="Subramanian S."/>
            <person name="Mayilraj S."/>
        </authorList>
    </citation>
    <scope>NUCLEOTIDE SEQUENCE [LARGE SCALE GENOMIC DNA]</scope>
    <source>
        <strain evidence="2 3">DSM 43854</strain>
    </source>
</reference>
<dbReference type="PATRIC" id="fig|1238180.3.peg.2190"/>
<organism evidence="2 3">
    <name type="scientific">Amycolatopsis azurea DSM 43854</name>
    <dbReference type="NCBI Taxonomy" id="1238180"/>
    <lineage>
        <taxon>Bacteria</taxon>
        <taxon>Bacillati</taxon>
        <taxon>Actinomycetota</taxon>
        <taxon>Actinomycetes</taxon>
        <taxon>Pseudonocardiales</taxon>
        <taxon>Pseudonocardiaceae</taxon>
        <taxon>Amycolatopsis</taxon>
    </lineage>
</organism>